<dbReference type="AlphaFoldDB" id="T1J4E3"/>
<dbReference type="eggNOG" id="KOG0555">
    <property type="taxonomic scope" value="Eukaryota"/>
</dbReference>
<dbReference type="Proteomes" id="UP000014500">
    <property type="component" value="Unassembled WGS sequence"/>
</dbReference>
<reference evidence="4" key="1">
    <citation type="submission" date="2011-05" db="EMBL/GenBank/DDBJ databases">
        <authorList>
            <person name="Richards S.R."/>
            <person name="Qu J."/>
            <person name="Jiang H."/>
            <person name="Jhangiani S.N."/>
            <person name="Agravi P."/>
            <person name="Goodspeed R."/>
            <person name="Gross S."/>
            <person name="Mandapat C."/>
            <person name="Jackson L."/>
            <person name="Mathew T."/>
            <person name="Pu L."/>
            <person name="Thornton R."/>
            <person name="Saada N."/>
            <person name="Wilczek-Boney K.B."/>
            <person name="Lee S."/>
            <person name="Kovar C."/>
            <person name="Wu Y."/>
            <person name="Scherer S.E."/>
            <person name="Worley K.C."/>
            <person name="Muzny D.M."/>
            <person name="Gibbs R."/>
        </authorList>
    </citation>
    <scope>NUCLEOTIDE SEQUENCE</scope>
    <source>
        <strain evidence="4">Brora</strain>
    </source>
</reference>
<protein>
    <recommendedName>
        <fullName evidence="2">Asparagine--tRNA ligase N-terminal domain-containing protein</fullName>
    </recommendedName>
</protein>
<reference evidence="3" key="2">
    <citation type="submission" date="2015-02" db="UniProtKB">
        <authorList>
            <consortium name="EnsemblMetazoa"/>
        </authorList>
    </citation>
    <scope>IDENTIFICATION</scope>
</reference>
<dbReference type="Pfam" id="PF20917">
    <property type="entry name" value="AsnRS_N"/>
    <property type="match status" value="1"/>
</dbReference>
<evidence type="ECO:0000313" key="4">
    <source>
        <dbReference type="Proteomes" id="UP000014500"/>
    </source>
</evidence>
<evidence type="ECO:0000313" key="3">
    <source>
        <dbReference type="EnsemblMetazoa" id="SMAR008476-PA"/>
    </source>
</evidence>
<dbReference type="HOGENOM" id="CLU_107406_0_1_1"/>
<feature type="domain" description="Asparagine--tRNA ligase N-terminal" evidence="2">
    <location>
        <begin position="18"/>
        <end position="107"/>
    </location>
</feature>
<evidence type="ECO:0000259" key="2">
    <source>
        <dbReference type="Pfam" id="PF20917"/>
    </source>
</evidence>
<dbReference type="Gene3D" id="3.30.1910.20">
    <property type="entry name" value="asparaginyl-tRNA synthetase, N-terminal domain"/>
    <property type="match status" value="1"/>
</dbReference>
<feature type="region of interest" description="Disordered" evidence="1">
    <location>
        <begin position="37"/>
        <end position="57"/>
    </location>
</feature>
<dbReference type="EMBL" id="JH431845">
    <property type="status" value="NOT_ANNOTATED_CDS"/>
    <property type="molecule type" value="Genomic_DNA"/>
</dbReference>
<accession>T1J4E3</accession>
<evidence type="ECO:0000256" key="1">
    <source>
        <dbReference type="SAM" id="MobiDB-lite"/>
    </source>
</evidence>
<keyword evidence="4" id="KW-1185">Reference proteome</keyword>
<feature type="region of interest" description="Disordered" evidence="1">
    <location>
        <begin position="1"/>
        <end position="21"/>
    </location>
</feature>
<organism evidence="3 4">
    <name type="scientific">Strigamia maritima</name>
    <name type="common">European centipede</name>
    <name type="synonym">Geophilus maritimus</name>
    <dbReference type="NCBI Taxonomy" id="126957"/>
    <lineage>
        <taxon>Eukaryota</taxon>
        <taxon>Metazoa</taxon>
        <taxon>Ecdysozoa</taxon>
        <taxon>Arthropoda</taxon>
        <taxon>Myriapoda</taxon>
        <taxon>Chilopoda</taxon>
        <taxon>Pleurostigmophora</taxon>
        <taxon>Geophilomorpha</taxon>
        <taxon>Linotaeniidae</taxon>
        <taxon>Strigamia</taxon>
    </lineage>
</organism>
<dbReference type="OMA" id="VSSEIWI"/>
<dbReference type="STRING" id="126957.T1J4E3"/>
<dbReference type="InterPro" id="IPR048952">
    <property type="entry name" value="AsnRS_N"/>
</dbReference>
<feature type="region of interest" description="Disordered" evidence="1">
    <location>
        <begin position="77"/>
        <end position="98"/>
    </location>
</feature>
<proteinExistence type="predicted"/>
<sequence length="121" mass="13829">MSLYISEKSGDDISGDGSKDKPLKTLLEAMRRAGKEPFPPFEVYKTDENDKGMISGLGSSVTVSSEIWIREEHKKEDNMKQIEKDGQRREKNMEDAKKIKMVKDPNLEKARQIKIRVSVQT</sequence>
<name>T1J4E3_STRMM</name>
<dbReference type="EnsemblMetazoa" id="SMAR008476-RA">
    <property type="protein sequence ID" value="SMAR008476-PA"/>
    <property type="gene ID" value="SMAR008476"/>
</dbReference>